<dbReference type="AlphaFoldDB" id="A0A166G7K4"/>
<evidence type="ECO:0000313" key="1">
    <source>
        <dbReference type="EMBL" id="KZN08635.1"/>
    </source>
</evidence>
<dbReference type="Gramene" id="KZN08635">
    <property type="protein sequence ID" value="KZN08635"/>
    <property type="gene ID" value="DCAR_001165"/>
</dbReference>
<dbReference type="InterPro" id="IPR043504">
    <property type="entry name" value="Peptidase_S1_PA_chymotrypsin"/>
</dbReference>
<comment type="caution">
    <text evidence="1">The sequence shown here is derived from an EMBL/GenBank/DDBJ whole genome shotgun (WGS) entry which is preliminary data.</text>
</comment>
<accession>A0A166G7K4</accession>
<protein>
    <submittedName>
        <fullName evidence="1">Uncharacterized protein</fullName>
    </submittedName>
</protein>
<name>A0A166G7K4_DAUCS</name>
<dbReference type="EMBL" id="LNRQ01000001">
    <property type="protein sequence ID" value="KZN08635.1"/>
    <property type="molecule type" value="Genomic_DNA"/>
</dbReference>
<dbReference type="Gene3D" id="2.40.10.10">
    <property type="entry name" value="Trypsin-like serine proteases"/>
    <property type="match status" value="1"/>
</dbReference>
<sequence>MNFEDPAGFVQLHEKVKPITWAISLVREGHDKTPLGLASRFCVSSEGFIMTSARSFEGLKQKFEIRARRLDTDKNVKAQIFHVKKEWDMVMLKVEGCACESGVFVADNAFYCGQPLLCIGRLLHSVGSFRLGQVAFNTEKFVRVPKEEDNELRCGTYGFDSWDHIPAYRTFGEKWNNEVFKQLEVT</sequence>
<proteinExistence type="predicted"/>
<reference evidence="1" key="1">
    <citation type="journal article" date="2016" name="Nat. Genet.">
        <title>A high-quality carrot genome assembly provides new insights into carotenoid accumulation and asterid genome evolution.</title>
        <authorList>
            <person name="Iorizzo M."/>
            <person name="Ellison S."/>
            <person name="Senalik D."/>
            <person name="Zeng P."/>
            <person name="Satapoomin P."/>
            <person name="Huang J."/>
            <person name="Bowman M."/>
            <person name="Iovene M."/>
            <person name="Sanseverino W."/>
            <person name="Cavagnaro P."/>
            <person name="Yildiz M."/>
            <person name="Macko-Podgorni A."/>
            <person name="Moranska E."/>
            <person name="Grzebelus E."/>
            <person name="Grzebelus D."/>
            <person name="Ashrafi H."/>
            <person name="Zheng Z."/>
            <person name="Cheng S."/>
            <person name="Spooner D."/>
            <person name="Van Deynze A."/>
            <person name="Simon P."/>
        </authorList>
    </citation>
    <scope>NUCLEOTIDE SEQUENCE [LARGE SCALE GENOMIC DNA]</scope>
    <source>
        <tissue evidence="1">Leaf</tissue>
    </source>
</reference>
<organism evidence="1">
    <name type="scientific">Daucus carota subsp. sativus</name>
    <name type="common">Carrot</name>
    <dbReference type="NCBI Taxonomy" id="79200"/>
    <lineage>
        <taxon>Eukaryota</taxon>
        <taxon>Viridiplantae</taxon>
        <taxon>Streptophyta</taxon>
        <taxon>Embryophyta</taxon>
        <taxon>Tracheophyta</taxon>
        <taxon>Spermatophyta</taxon>
        <taxon>Magnoliopsida</taxon>
        <taxon>eudicotyledons</taxon>
        <taxon>Gunneridae</taxon>
        <taxon>Pentapetalae</taxon>
        <taxon>asterids</taxon>
        <taxon>campanulids</taxon>
        <taxon>Apiales</taxon>
        <taxon>Apiaceae</taxon>
        <taxon>Apioideae</taxon>
        <taxon>Scandiceae</taxon>
        <taxon>Daucinae</taxon>
        <taxon>Daucus</taxon>
        <taxon>Daucus sect. Daucus</taxon>
    </lineage>
</organism>
<gene>
    <name evidence="1" type="ORF">DCAR_001165</name>
</gene>